<dbReference type="OrthoDB" id="9807134at2"/>
<evidence type="ECO:0000256" key="2">
    <source>
        <dbReference type="SAM" id="SignalP"/>
    </source>
</evidence>
<comment type="caution">
    <text evidence="4">The sequence shown here is derived from an EMBL/GenBank/DDBJ whole genome shotgun (WGS) entry which is preliminary data.</text>
</comment>
<dbReference type="AlphaFoldDB" id="A0A2U1SVM9"/>
<reference evidence="4 5" key="1">
    <citation type="journal article" date="2018" name="Appl. Microbiol. Biotechnol.">
        <title>Co-cultivation of the strictly anaerobic methanogen Methanosarcina barkeri with aerobic methanotrophs in an oxygen-limited membrane bioreactor.</title>
        <authorList>
            <person name="In 't Zandt M.H."/>
            <person name="van den Bosch T.J.M."/>
            <person name="Rijkers R."/>
            <person name="van Kessel M.A.H.J."/>
            <person name="Jetten M.S.M."/>
            <person name="Welte C.U."/>
        </authorList>
    </citation>
    <scope>NUCLEOTIDE SEQUENCE [LARGE SCALE GENOMIC DNA]</scope>
    <source>
        <strain evidence="4 5">DSM 17706</strain>
    </source>
</reference>
<proteinExistence type="predicted"/>
<evidence type="ECO:0000259" key="3">
    <source>
        <dbReference type="SMART" id="SM00062"/>
    </source>
</evidence>
<dbReference type="EMBL" id="PUIV01000001">
    <property type="protein sequence ID" value="PWB95667.1"/>
    <property type="molecule type" value="Genomic_DNA"/>
</dbReference>
<dbReference type="SUPFAM" id="SSF53850">
    <property type="entry name" value="Periplasmic binding protein-like II"/>
    <property type="match status" value="1"/>
</dbReference>
<keyword evidence="5" id="KW-1185">Reference proteome</keyword>
<protein>
    <submittedName>
        <fullName evidence="4">ABC transporter substrate-binding protein</fullName>
    </submittedName>
</protein>
<dbReference type="PANTHER" id="PTHR35936:SF17">
    <property type="entry name" value="ARGININE-BINDING EXTRACELLULAR PROTEIN ARTP"/>
    <property type="match status" value="1"/>
</dbReference>
<feature type="signal peptide" evidence="2">
    <location>
        <begin position="1"/>
        <end position="21"/>
    </location>
</feature>
<dbReference type="SMART" id="SM00062">
    <property type="entry name" value="PBPb"/>
    <property type="match status" value="1"/>
</dbReference>
<feature type="domain" description="Solute-binding protein family 3/N-terminal" evidence="3">
    <location>
        <begin position="25"/>
        <end position="253"/>
    </location>
</feature>
<dbReference type="InterPro" id="IPR001638">
    <property type="entry name" value="Solute-binding_3/MltF_N"/>
</dbReference>
<name>A0A2U1SVM9_METSR</name>
<dbReference type="Pfam" id="PF00497">
    <property type="entry name" value="SBP_bac_3"/>
    <property type="match status" value="1"/>
</dbReference>
<evidence type="ECO:0000256" key="1">
    <source>
        <dbReference type="ARBA" id="ARBA00022729"/>
    </source>
</evidence>
<evidence type="ECO:0000313" key="4">
    <source>
        <dbReference type="EMBL" id="PWB95667.1"/>
    </source>
</evidence>
<keyword evidence="1 2" id="KW-0732">Signal</keyword>
<feature type="chain" id="PRO_5015476788" evidence="2">
    <location>
        <begin position="22"/>
        <end position="255"/>
    </location>
</feature>
<gene>
    <name evidence="4" type="ORF">C5689_00690</name>
</gene>
<dbReference type="RefSeq" id="WP_108915347.1">
    <property type="nucleotide sequence ID" value="NZ_BGJY01000001.1"/>
</dbReference>
<organism evidence="4 5">
    <name type="scientific">Methylosinus sporium</name>
    <dbReference type="NCBI Taxonomy" id="428"/>
    <lineage>
        <taxon>Bacteria</taxon>
        <taxon>Pseudomonadati</taxon>
        <taxon>Pseudomonadota</taxon>
        <taxon>Alphaproteobacteria</taxon>
        <taxon>Hyphomicrobiales</taxon>
        <taxon>Methylocystaceae</taxon>
        <taxon>Methylosinus</taxon>
    </lineage>
</organism>
<dbReference type="Proteomes" id="UP000245137">
    <property type="component" value="Unassembled WGS sequence"/>
</dbReference>
<dbReference type="Gene3D" id="3.40.190.10">
    <property type="entry name" value="Periplasmic binding protein-like II"/>
    <property type="match status" value="2"/>
</dbReference>
<dbReference type="PANTHER" id="PTHR35936">
    <property type="entry name" value="MEMBRANE-BOUND LYTIC MUREIN TRANSGLYCOSYLASE F"/>
    <property type="match status" value="1"/>
</dbReference>
<evidence type="ECO:0000313" key="5">
    <source>
        <dbReference type="Proteomes" id="UP000245137"/>
    </source>
</evidence>
<accession>A0A2U1SVM9</accession>
<sequence>MSRRFVLAAATIALHFAPAAAEPRHLRVASEGARPPFNYLDANNQLAGFEIELTREICRRIEADCVFVTQEWESLISGLESKQYDLVASAMEINDDRLRKIVFSKPYAHTPSALIAQRQSALASAEPKALRGQRIGVVADSAQQAYAEDKLEESEVQRYATLEAAMLDLAEGRVDIVAEDKLAAVDFLRERKEGRCCRIVADLPQDAAYFGGGFGFGLRKGDIALKSAIDAALDAIVNDGTYRTIRSKYFDFDIR</sequence>